<proteinExistence type="predicted"/>
<reference evidence="2 3" key="1">
    <citation type="submission" date="2018-06" db="EMBL/GenBank/DDBJ databases">
        <authorList>
            <consortium name="Pathogen Informatics"/>
            <person name="Doyle S."/>
        </authorList>
    </citation>
    <scope>NUCLEOTIDE SEQUENCE [LARGE SCALE GENOMIC DNA]</scope>
    <source>
        <strain evidence="2 3">NCTC10288</strain>
    </source>
</reference>
<keyword evidence="2" id="KW-0378">Hydrolase</keyword>
<organism evidence="2 3">
    <name type="scientific">Corynebacterium minutissimum</name>
    <dbReference type="NCBI Taxonomy" id="38301"/>
    <lineage>
        <taxon>Bacteria</taxon>
        <taxon>Bacillati</taxon>
        <taxon>Actinomycetota</taxon>
        <taxon>Actinomycetes</taxon>
        <taxon>Mycobacteriales</taxon>
        <taxon>Corynebacteriaceae</taxon>
        <taxon>Corynebacterium</taxon>
    </lineage>
</organism>
<protein>
    <submittedName>
        <fullName evidence="2">Superfamily II DNA/RNA helicase</fullName>
    </submittedName>
</protein>
<gene>
    <name evidence="2" type="ORF">NCTC10288_01444</name>
</gene>
<dbReference type="AlphaFoldDB" id="A0A2X4R9U9"/>
<sequence>MTKLIYNKRVTIAGIPAEADEYMLGSRSAVAWLIDRYQVKKDKASGIVNDPNDWADEVGNPRYIVDLIGKVVRVAMETVRIVDGLNSK</sequence>
<accession>A0A2X4R9U9</accession>
<keyword evidence="2" id="KW-0067">ATP-binding</keyword>
<evidence type="ECO:0000313" key="3">
    <source>
        <dbReference type="Proteomes" id="UP000249264"/>
    </source>
</evidence>
<dbReference type="EMBL" id="LS483460">
    <property type="protein sequence ID" value="SQI00137.1"/>
    <property type="molecule type" value="Genomic_DNA"/>
</dbReference>
<dbReference type="GO" id="GO:0004386">
    <property type="term" value="F:helicase activity"/>
    <property type="evidence" value="ECO:0007669"/>
    <property type="project" value="UniProtKB-KW"/>
</dbReference>
<dbReference type="Proteomes" id="UP000249264">
    <property type="component" value="Chromosome 1"/>
</dbReference>
<dbReference type="Pfam" id="PF18135">
    <property type="entry name" value="Type_ISP_C"/>
    <property type="match status" value="1"/>
</dbReference>
<evidence type="ECO:0000259" key="1">
    <source>
        <dbReference type="Pfam" id="PF18135"/>
    </source>
</evidence>
<keyword evidence="2" id="KW-0547">Nucleotide-binding</keyword>
<keyword evidence="2" id="KW-0347">Helicase</keyword>
<feature type="domain" description="Type ISP restriction-modification enzyme LLaBIII C-terminal specificity" evidence="1">
    <location>
        <begin position="2"/>
        <end position="67"/>
    </location>
</feature>
<dbReference type="InterPro" id="IPR041635">
    <property type="entry name" value="Type_ISP_LLaBIII_C"/>
</dbReference>
<name>A0A2X4R9U9_9CORY</name>
<evidence type="ECO:0000313" key="2">
    <source>
        <dbReference type="EMBL" id="SQI00137.1"/>
    </source>
</evidence>
<dbReference type="KEGG" id="cmin:NCTC10288_01444"/>